<dbReference type="Proteomes" id="UP001549921">
    <property type="component" value="Unassembled WGS sequence"/>
</dbReference>
<evidence type="ECO:0000313" key="4">
    <source>
        <dbReference type="EMBL" id="KAL0850715.1"/>
    </source>
</evidence>
<dbReference type="EMBL" id="JBEDNZ010000002">
    <property type="protein sequence ID" value="KAL0850715.1"/>
    <property type="molecule type" value="Genomic_DNA"/>
</dbReference>
<comment type="caution">
    <text evidence="2">The sequence shown here is derived from an EMBL/GenBank/DDBJ whole genome shotgun (WGS) entry which is preliminary data.</text>
</comment>
<evidence type="ECO:0000313" key="3">
    <source>
        <dbReference type="EMBL" id="KAL0841292.1"/>
    </source>
</evidence>
<feature type="domain" description="PiggyBac transposable element-derived protein" evidence="1">
    <location>
        <begin position="37"/>
        <end position="396"/>
    </location>
</feature>
<organism evidence="2 5">
    <name type="scientific">Loxostege sticticalis</name>
    <name type="common">Beet webworm moth</name>
    <dbReference type="NCBI Taxonomy" id="481309"/>
    <lineage>
        <taxon>Eukaryota</taxon>
        <taxon>Metazoa</taxon>
        <taxon>Ecdysozoa</taxon>
        <taxon>Arthropoda</taxon>
        <taxon>Hexapoda</taxon>
        <taxon>Insecta</taxon>
        <taxon>Pterygota</taxon>
        <taxon>Neoptera</taxon>
        <taxon>Endopterygota</taxon>
        <taxon>Lepidoptera</taxon>
        <taxon>Glossata</taxon>
        <taxon>Ditrysia</taxon>
        <taxon>Pyraloidea</taxon>
        <taxon>Crambidae</taxon>
        <taxon>Pyraustinae</taxon>
        <taxon>Loxostege</taxon>
    </lineage>
</organism>
<dbReference type="PANTHER" id="PTHR46599">
    <property type="entry name" value="PIGGYBAC TRANSPOSABLE ELEMENT-DERIVED PROTEIN 4"/>
    <property type="match status" value="1"/>
</dbReference>
<dbReference type="EMBL" id="JBEDNZ010000006">
    <property type="protein sequence ID" value="KAL0841292.1"/>
    <property type="molecule type" value="Genomic_DNA"/>
</dbReference>
<dbReference type="EMBL" id="JBEDNZ010000024">
    <property type="protein sequence ID" value="KAL0811325.1"/>
    <property type="molecule type" value="Genomic_DNA"/>
</dbReference>
<gene>
    <name evidence="4" type="ORF">ABMA28_006657</name>
    <name evidence="2" type="ORF">ABMA28_009739</name>
    <name evidence="3" type="ORF">ABMA28_015009</name>
</gene>
<evidence type="ECO:0000259" key="1">
    <source>
        <dbReference type="Pfam" id="PF13843"/>
    </source>
</evidence>
<evidence type="ECO:0000313" key="2">
    <source>
        <dbReference type="EMBL" id="KAL0811325.1"/>
    </source>
</evidence>
<reference evidence="2 5" key="1">
    <citation type="submission" date="2024-06" db="EMBL/GenBank/DDBJ databases">
        <title>A chromosome-level genome assembly of beet webworm, Loxostege sticticalis.</title>
        <authorList>
            <person name="Zhang Y."/>
        </authorList>
    </citation>
    <scope>NUCLEOTIDE SEQUENCE [LARGE SCALE GENOMIC DNA]</scope>
    <source>
        <strain evidence="2">AQ028</strain>
        <tissue evidence="2">Male pupae</tissue>
    </source>
</reference>
<dbReference type="PANTHER" id="PTHR46599:SF3">
    <property type="entry name" value="PIGGYBAC TRANSPOSABLE ELEMENT-DERIVED PROTEIN 4"/>
    <property type="match status" value="1"/>
</dbReference>
<evidence type="ECO:0000313" key="5">
    <source>
        <dbReference type="Proteomes" id="UP001549921"/>
    </source>
</evidence>
<dbReference type="Pfam" id="PF13843">
    <property type="entry name" value="DDE_Tnp_1_7"/>
    <property type="match status" value="1"/>
</dbReference>
<proteinExistence type="predicted"/>
<dbReference type="InterPro" id="IPR029526">
    <property type="entry name" value="PGBD"/>
</dbReference>
<protein>
    <recommendedName>
        <fullName evidence="1">PiggyBac transposable element-derived protein domain-containing protein</fullName>
    </recommendedName>
</protein>
<dbReference type="AlphaFoldDB" id="A0ABD0SB90"/>
<accession>A0ABD0SB90</accession>
<sequence length="504" mass="59359">MHFSWTNQPIRTEAPDFDNFYSGISPSSNLTSSSSELDIFETFVDEGLLEKVVSHINLYHRHFILNTDLRTHSRLHAWKDVTVQEMYVFLAITMLMTRNRRLTIEEHWSTNPFLNSSIYKTLMSRNRYTMILGMLHFSRPGTRQPDDPILSKINLVIDDARTKFQNLFIPNQKLCVDESIVPFKGRLIIKQYLPNKRNRFGIKLFVFCDVDTKIILDFIIYCGAETEIIRHRDIGMSGSVILTFLERYYFTNRIIYMDNWYSSPKLFDFLASRGIGACGTVKKTRKEMPKFRTSLKKGERDVKFTSRIMAVKWHDKKDVYILSTIHKDEMGPSEKMDRSTGLPVMKPECVLDYNKNMGIVDTNDMMLSSLRCIRKVTKWYKKLFFHIIDLHLLNSFHYFKVLRDDNTSRFEKFQLSVITQIVLKYCGDRTLPVTARAIDQPTRLLGNASQHMPAFIPNSKKLRCKVCSHLYRRRRETRYLCEICKVPLCVTCFRTYHERRDLNV</sequence>
<name>A0ABD0SB90_LOXSC</name>